<name>A0A8T2IWU1_9PIPI</name>
<dbReference type="Proteomes" id="UP000812440">
    <property type="component" value="Chromosome 7"/>
</dbReference>
<gene>
    <name evidence="2" type="ORF">GDO86_013006</name>
</gene>
<proteinExistence type="predicted"/>
<accession>A0A8T2IWU1</accession>
<protein>
    <submittedName>
        <fullName evidence="2">Uncharacterized protein</fullName>
    </submittedName>
</protein>
<keyword evidence="1" id="KW-0175">Coiled coil</keyword>
<feature type="coiled-coil region" evidence="1">
    <location>
        <begin position="29"/>
        <end position="63"/>
    </location>
</feature>
<evidence type="ECO:0000256" key="1">
    <source>
        <dbReference type="SAM" id="Coils"/>
    </source>
</evidence>
<evidence type="ECO:0000313" key="2">
    <source>
        <dbReference type="EMBL" id="KAG8434881.1"/>
    </source>
</evidence>
<sequence>MKIKAPPTKQSIPSMKGLKRDLFSELQIMKESEETLKCLEDDIVKTIDTANRINKQIADLEQRVCSFKEQVASSDMLHLPSDTFQVPTMQENIQLLEDPSLLLKDLQVIQSSPASTYMRCFIEKSYAEIDSMKAEIQ</sequence>
<dbReference type="EMBL" id="JAACNH010000008">
    <property type="protein sequence ID" value="KAG8434881.1"/>
    <property type="molecule type" value="Genomic_DNA"/>
</dbReference>
<organism evidence="2 3">
    <name type="scientific">Hymenochirus boettgeri</name>
    <name type="common">Congo dwarf clawed frog</name>
    <dbReference type="NCBI Taxonomy" id="247094"/>
    <lineage>
        <taxon>Eukaryota</taxon>
        <taxon>Metazoa</taxon>
        <taxon>Chordata</taxon>
        <taxon>Craniata</taxon>
        <taxon>Vertebrata</taxon>
        <taxon>Euteleostomi</taxon>
        <taxon>Amphibia</taxon>
        <taxon>Batrachia</taxon>
        <taxon>Anura</taxon>
        <taxon>Pipoidea</taxon>
        <taxon>Pipidae</taxon>
        <taxon>Pipinae</taxon>
        <taxon>Hymenochirus</taxon>
    </lineage>
</organism>
<keyword evidence="3" id="KW-1185">Reference proteome</keyword>
<evidence type="ECO:0000313" key="3">
    <source>
        <dbReference type="Proteomes" id="UP000812440"/>
    </source>
</evidence>
<comment type="caution">
    <text evidence="2">The sequence shown here is derived from an EMBL/GenBank/DDBJ whole genome shotgun (WGS) entry which is preliminary data.</text>
</comment>
<reference evidence="2" key="1">
    <citation type="thesis" date="2020" institute="ProQuest LLC" country="789 East Eisenhower Parkway, Ann Arbor, MI, USA">
        <title>Comparative Genomics and Chromosome Evolution.</title>
        <authorList>
            <person name="Mudd A.B."/>
        </authorList>
    </citation>
    <scope>NUCLEOTIDE SEQUENCE</scope>
    <source>
        <strain evidence="2">Female2</strain>
        <tissue evidence="2">Blood</tissue>
    </source>
</reference>
<dbReference type="OrthoDB" id="8927710at2759"/>
<dbReference type="AlphaFoldDB" id="A0A8T2IWU1"/>